<keyword evidence="3" id="KW-0862">Zinc</keyword>
<name>A0A8H3EX41_9LECA</name>
<dbReference type="SUPFAM" id="SSF57850">
    <property type="entry name" value="RING/U-box"/>
    <property type="match status" value="1"/>
</dbReference>
<accession>A0A8H3EX41</accession>
<dbReference type="SUPFAM" id="SSF56112">
    <property type="entry name" value="Protein kinase-like (PK-like)"/>
    <property type="match status" value="1"/>
</dbReference>
<dbReference type="AlphaFoldDB" id="A0A8H3EX41"/>
<comment type="caution">
    <text evidence="7">The sequence shown here is derived from an EMBL/GenBank/DDBJ whole genome shotgun (WGS) entry which is preliminary data.</text>
</comment>
<feature type="compositionally biased region" description="Low complexity" evidence="5">
    <location>
        <begin position="201"/>
        <end position="210"/>
    </location>
</feature>
<evidence type="ECO:0000259" key="6">
    <source>
        <dbReference type="PROSITE" id="PS01357"/>
    </source>
</evidence>
<feature type="compositionally biased region" description="Basic and acidic residues" evidence="5">
    <location>
        <begin position="189"/>
        <end position="199"/>
    </location>
</feature>
<dbReference type="Pfam" id="PF17111">
    <property type="entry name" value="PigL_N"/>
    <property type="match status" value="1"/>
</dbReference>
<feature type="compositionally biased region" description="Polar residues" evidence="5">
    <location>
        <begin position="215"/>
        <end position="230"/>
    </location>
</feature>
<reference evidence="7" key="1">
    <citation type="submission" date="2021-03" db="EMBL/GenBank/DDBJ databases">
        <authorList>
            <person name="Tagirdzhanova G."/>
        </authorList>
    </citation>
    <scope>NUCLEOTIDE SEQUENCE</scope>
</reference>
<keyword evidence="2" id="KW-0863">Zinc-finger</keyword>
<keyword evidence="1" id="KW-0479">Metal-binding</keyword>
<evidence type="ECO:0000256" key="4">
    <source>
        <dbReference type="SAM" id="Coils"/>
    </source>
</evidence>
<evidence type="ECO:0000256" key="2">
    <source>
        <dbReference type="ARBA" id="ARBA00022771"/>
    </source>
</evidence>
<sequence length="810" mass="89353">MGDPLSIIAGVVGIATAAVQSSKTLIDLMKTIRGAPAEVTAISRDVYAFASIVLTVSATVEQDVLRGFLSDDGSIVSIIGNLRLPLSNCQAVLEELIAKLQKGSRLSLMNNGSRSAFMNITWVMFTKNEVKELRGRLENAKSTLDVALSAISLCNVRLLAESTAAISRLAAPSTRLILSAHSDVSISKSSEEARSDDRALASSHSTATSHPVIGATSTSTSYTPSNQVSSLHKERTIVATESEDDNSLISTSENSTLVDGSGSSIYFDCSPSVSANGRFSVDEWFNVDGSMALINEIHAELSGSPDYKFERMPSFYPEQYTTDGLFSDPIFVVAMLPSRQDHRAHKYYIMYAETPRRWQRVIVSATFFGISNSERGLRGVVSDNDELVCKTLPLKFRKSISSVLADLQLFSSITRINLSFPDTLNLTNPLNIEAVEDSSEVGMCNQEEILQYIEDRGCTQYLESEVSVESRIASTLYKVKVKSQICTERKVPFATAGSGVKNGSREYMNDLKLLKAVQGCSGVSKFIGVVLDDTRTHLRSYLYEHPALGTVDSMIYYANSKSEIIPWFIRLAWSSQIIQAVADVHGRGLAVGGKFHFATIGVRADGSILLIDFKSSDQTSWNFRDLTAPVQRTMGLRAEIFRLAYVLWQLAAHLNTHVNASQLFCDNAGCGAYPRYKCTADHRNPFELPSFPEGVPQYFNNIIRECRSPDPKQRPTASELARTMSDNCHVRIHPVHVENILVRYAASPILSVYCDECGADFVDPHFHCNVCEQANFDLCQNCVEQGMHCHVPQHKLLKRVFKDGSFIHVE</sequence>
<evidence type="ECO:0000256" key="3">
    <source>
        <dbReference type="ARBA" id="ARBA00022833"/>
    </source>
</evidence>
<gene>
    <name evidence="7" type="ORF">IMSHALPRED_002353</name>
</gene>
<dbReference type="GO" id="GO:0008270">
    <property type="term" value="F:zinc ion binding"/>
    <property type="evidence" value="ECO:0007669"/>
    <property type="project" value="UniProtKB-KW"/>
</dbReference>
<feature type="region of interest" description="Disordered" evidence="5">
    <location>
        <begin position="188"/>
        <end position="233"/>
    </location>
</feature>
<dbReference type="InterPro" id="IPR011009">
    <property type="entry name" value="Kinase-like_dom_sf"/>
</dbReference>
<dbReference type="InterPro" id="IPR000433">
    <property type="entry name" value="Znf_ZZ"/>
</dbReference>
<proteinExistence type="predicted"/>
<protein>
    <recommendedName>
        <fullName evidence="6">ZZ-type domain-containing protein</fullName>
    </recommendedName>
</protein>
<evidence type="ECO:0000313" key="8">
    <source>
        <dbReference type="Proteomes" id="UP000664534"/>
    </source>
</evidence>
<keyword evidence="4" id="KW-0175">Coiled coil</keyword>
<dbReference type="SMART" id="SM00291">
    <property type="entry name" value="ZnF_ZZ"/>
    <property type="match status" value="1"/>
</dbReference>
<organism evidence="7 8">
    <name type="scientific">Imshaugia aleurites</name>
    <dbReference type="NCBI Taxonomy" id="172621"/>
    <lineage>
        <taxon>Eukaryota</taxon>
        <taxon>Fungi</taxon>
        <taxon>Dikarya</taxon>
        <taxon>Ascomycota</taxon>
        <taxon>Pezizomycotina</taxon>
        <taxon>Lecanoromycetes</taxon>
        <taxon>OSLEUM clade</taxon>
        <taxon>Lecanoromycetidae</taxon>
        <taxon>Lecanorales</taxon>
        <taxon>Lecanorineae</taxon>
        <taxon>Parmeliaceae</taxon>
        <taxon>Imshaugia</taxon>
    </lineage>
</organism>
<evidence type="ECO:0000256" key="5">
    <source>
        <dbReference type="SAM" id="MobiDB-lite"/>
    </source>
</evidence>
<dbReference type="PROSITE" id="PS01357">
    <property type="entry name" value="ZF_ZZ_1"/>
    <property type="match status" value="1"/>
</dbReference>
<feature type="domain" description="ZZ-type" evidence="6">
    <location>
        <begin position="754"/>
        <end position="782"/>
    </location>
</feature>
<dbReference type="Gene3D" id="1.10.510.10">
    <property type="entry name" value="Transferase(Phosphotransferase) domain 1"/>
    <property type="match status" value="1"/>
</dbReference>
<evidence type="ECO:0000256" key="1">
    <source>
        <dbReference type="ARBA" id="ARBA00022723"/>
    </source>
</evidence>
<dbReference type="InterPro" id="IPR043145">
    <property type="entry name" value="Znf_ZZ_sf"/>
</dbReference>
<dbReference type="Proteomes" id="UP000664534">
    <property type="component" value="Unassembled WGS sequence"/>
</dbReference>
<dbReference type="Gene3D" id="3.30.60.90">
    <property type="match status" value="1"/>
</dbReference>
<feature type="coiled-coil region" evidence="4">
    <location>
        <begin position="123"/>
        <end position="150"/>
    </location>
</feature>
<dbReference type="OrthoDB" id="5417015at2759"/>
<dbReference type="CDD" id="cd02249">
    <property type="entry name" value="ZZ"/>
    <property type="match status" value="1"/>
</dbReference>
<keyword evidence="8" id="KW-1185">Reference proteome</keyword>
<dbReference type="InterPro" id="IPR031348">
    <property type="entry name" value="PigL_N"/>
</dbReference>
<evidence type="ECO:0000313" key="7">
    <source>
        <dbReference type="EMBL" id="CAF9915131.1"/>
    </source>
</evidence>
<dbReference type="EMBL" id="CAJPDT010000014">
    <property type="protein sequence ID" value="CAF9915131.1"/>
    <property type="molecule type" value="Genomic_DNA"/>
</dbReference>